<organism evidence="1 2">
    <name type="scientific">Microscilla marina ATCC 23134</name>
    <dbReference type="NCBI Taxonomy" id="313606"/>
    <lineage>
        <taxon>Bacteria</taxon>
        <taxon>Pseudomonadati</taxon>
        <taxon>Bacteroidota</taxon>
        <taxon>Cytophagia</taxon>
        <taxon>Cytophagales</taxon>
        <taxon>Microscillaceae</taxon>
        <taxon>Microscilla</taxon>
    </lineage>
</organism>
<dbReference type="EMBL" id="AAWS01000006">
    <property type="protein sequence ID" value="EAY30660.1"/>
    <property type="molecule type" value="Genomic_DNA"/>
</dbReference>
<dbReference type="RefSeq" id="WP_002694993.1">
    <property type="nucleotide sequence ID" value="NZ_AAWS01000006.1"/>
</dbReference>
<accession>A1ZGP3</accession>
<comment type="caution">
    <text evidence="1">The sequence shown here is derived from an EMBL/GenBank/DDBJ whole genome shotgun (WGS) entry which is preliminary data.</text>
</comment>
<proteinExistence type="predicted"/>
<evidence type="ECO:0008006" key="3">
    <source>
        <dbReference type="Google" id="ProtNLM"/>
    </source>
</evidence>
<name>A1ZGP3_MICM2</name>
<sequence length="332" mass="38288">MKILYAVQGTGNGHVSRAIELIPLLQQYGEVDVFLSGNKSQVKIPYDIKYKSKGITFSYTKKGGLAYWTTLRELQFSRAYKEMRQFPIEQYDVVLNDFEPITAWACRLKKKPCLGFGHQASFQSKAVPRPKHFDLIGEAVLKRYAPASHYVGLHFDKYDQNIFLPILRKELYTLPFDQQNHYTIYLSHYHHQQVVPHLLKVTDTRFDLFSKHCTHKEIHKNVTLHPIDGQAFMQSLASGSGMITGAGFEGPAEAITLGKKLLVLPILGQYEQWCNAEAMRRLGIKVVRKINKDFSETLKDWLAHTPIVHKDYPNQTQQILDYIFTEKLKEML</sequence>
<dbReference type="SUPFAM" id="SSF53756">
    <property type="entry name" value="UDP-Glycosyltransferase/glycogen phosphorylase"/>
    <property type="match status" value="1"/>
</dbReference>
<evidence type="ECO:0000313" key="1">
    <source>
        <dbReference type="EMBL" id="EAY30660.1"/>
    </source>
</evidence>
<reference evidence="1 2" key="1">
    <citation type="submission" date="2007-01" db="EMBL/GenBank/DDBJ databases">
        <authorList>
            <person name="Haygood M."/>
            <person name="Podell S."/>
            <person name="Anderson C."/>
            <person name="Hopkinson B."/>
            <person name="Roe K."/>
            <person name="Barbeau K."/>
            <person name="Gaasterland T."/>
            <person name="Ferriera S."/>
            <person name="Johnson J."/>
            <person name="Kravitz S."/>
            <person name="Beeson K."/>
            <person name="Sutton G."/>
            <person name="Rogers Y.-H."/>
            <person name="Friedman R."/>
            <person name="Frazier M."/>
            <person name="Venter J.C."/>
        </authorList>
    </citation>
    <scope>NUCLEOTIDE SEQUENCE [LARGE SCALE GENOMIC DNA]</scope>
    <source>
        <strain evidence="1 2">ATCC 23134</strain>
    </source>
</reference>
<dbReference type="OrthoDB" id="9793805at2"/>
<evidence type="ECO:0000313" key="2">
    <source>
        <dbReference type="Proteomes" id="UP000004095"/>
    </source>
</evidence>
<dbReference type="AlphaFoldDB" id="A1ZGP3"/>
<dbReference type="Pfam" id="PF13528">
    <property type="entry name" value="Glyco_trans_1_3"/>
    <property type="match status" value="1"/>
</dbReference>
<protein>
    <recommendedName>
        <fullName evidence="3">Glycosyl transferase</fullName>
    </recommendedName>
</protein>
<gene>
    <name evidence="1" type="ORF">M23134_03298</name>
</gene>
<keyword evidence="2" id="KW-1185">Reference proteome</keyword>
<dbReference type="eggNOG" id="COG1819">
    <property type="taxonomic scope" value="Bacteria"/>
</dbReference>
<dbReference type="Proteomes" id="UP000004095">
    <property type="component" value="Unassembled WGS sequence"/>
</dbReference>